<organism evidence="17 18">
    <name type="scientific">Onchocerca flexuosa</name>
    <dbReference type="NCBI Taxonomy" id="387005"/>
    <lineage>
        <taxon>Eukaryota</taxon>
        <taxon>Metazoa</taxon>
        <taxon>Ecdysozoa</taxon>
        <taxon>Nematoda</taxon>
        <taxon>Chromadorea</taxon>
        <taxon>Rhabditida</taxon>
        <taxon>Spirurina</taxon>
        <taxon>Spiruromorpha</taxon>
        <taxon>Filarioidea</taxon>
        <taxon>Onchocercidae</taxon>
        <taxon>Onchocerca</taxon>
    </lineage>
</organism>
<dbReference type="InterPro" id="IPR027417">
    <property type="entry name" value="P-loop_NTPase"/>
</dbReference>
<dbReference type="PROSITE" id="PS51421">
    <property type="entry name" value="RAS"/>
    <property type="match status" value="1"/>
</dbReference>
<dbReference type="InterPro" id="IPR001313">
    <property type="entry name" value="Pumilio_RNA-bd_rpt"/>
</dbReference>
<dbReference type="InterPro" id="IPR016024">
    <property type="entry name" value="ARM-type_fold"/>
</dbReference>
<proteinExistence type="inferred from homology"/>
<feature type="region of interest" description="Disordered" evidence="15">
    <location>
        <begin position="519"/>
        <end position="539"/>
    </location>
</feature>
<feature type="signal peptide" evidence="16">
    <location>
        <begin position="1"/>
        <end position="22"/>
    </location>
</feature>
<keyword evidence="7" id="KW-0547">Nucleotide-binding</keyword>
<feature type="chain" id="PRO_5012330763" description="small monomeric GTPase" evidence="16">
    <location>
        <begin position="23"/>
        <end position="1442"/>
    </location>
</feature>
<keyword evidence="8" id="KW-0378">Hydrolase</keyword>
<dbReference type="OrthoDB" id="9987665at2759"/>
<keyword evidence="12" id="KW-0636">Prenylation</keyword>
<dbReference type="PROSITE" id="PS51419">
    <property type="entry name" value="RAB"/>
    <property type="match status" value="1"/>
</dbReference>
<dbReference type="GO" id="GO:0007165">
    <property type="term" value="P:signal transduction"/>
    <property type="evidence" value="ECO:0007669"/>
    <property type="project" value="InterPro"/>
</dbReference>
<feature type="repeat" description="Pumilio" evidence="14">
    <location>
        <begin position="1323"/>
        <end position="1360"/>
    </location>
</feature>
<keyword evidence="5" id="KW-1003">Cell membrane</keyword>
<dbReference type="Pfam" id="PF22493">
    <property type="entry name" value="PUF_NOP9"/>
    <property type="match status" value="1"/>
</dbReference>
<dbReference type="EMBL" id="KZ269987">
    <property type="protein sequence ID" value="OZC10387.1"/>
    <property type="molecule type" value="Genomic_DNA"/>
</dbReference>
<dbReference type="NCBIfam" id="TIGR00231">
    <property type="entry name" value="small_GTP"/>
    <property type="match status" value="1"/>
</dbReference>
<gene>
    <name evidence="17" type="ORF">X798_02694</name>
</gene>
<dbReference type="PANTHER" id="PTHR24070">
    <property type="entry name" value="RAS, DI-RAS, AND RHEB FAMILY MEMBERS OF SMALL GTPASE SUPERFAMILY"/>
    <property type="match status" value="1"/>
</dbReference>
<keyword evidence="10" id="KW-0472">Membrane</keyword>
<dbReference type="Gene3D" id="1.25.10.10">
    <property type="entry name" value="Leucine-rich Repeat Variant"/>
    <property type="match status" value="2"/>
</dbReference>
<evidence type="ECO:0000256" key="4">
    <source>
        <dbReference type="ARBA" id="ARBA00011984"/>
    </source>
</evidence>
<evidence type="ECO:0000256" key="13">
    <source>
        <dbReference type="ARBA" id="ARBA00048098"/>
    </source>
</evidence>
<comment type="subcellular location">
    <subcellularLocation>
        <location evidence="1">Cell membrane</location>
    </subcellularLocation>
    <subcellularLocation>
        <location evidence="2">Membrane</location>
        <topology evidence="2">Lipid-anchor</topology>
    </subcellularLocation>
</comment>
<accession>A0A238BYN0</accession>
<dbReference type="InterPro" id="IPR005225">
    <property type="entry name" value="Small_GTP-bd"/>
</dbReference>
<dbReference type="SMART" id="SM00174">
    <property type="entry name" value="RHO"/>
    <property type="match status" value="1"/>
</dbReference>
<evidence type="ECO:0000256" key="16">
    <source>
        <dbReference type="SAM" id="SignalP"/>
    </source>
</evidence>
<evidence type="ECO:0000256" key="6">
    <source>
        <dbReference type="ARBA" id="ARBA00022737"/>
    </source>
</evidence>
<keyword evidence="6" id="KW-0677">Repeat</keyword>
<dbReference type="PROSITE" id="PS51420">
    <property type="entry name" value="RHO"/>
    <property type="match status" value="1"/>
</dbReference>
<evidence type="ECO:0000256" key="8">
    <source>
        <dbReference type="ARBA" id="ARBA00022801"/>
    </source>
</evidence>
<dbReference type="InterPro" id="IPR011989">
    <property type="entry name" value="ARM-like"/>
</dbReference>
<dbReference type="SUPFAM" id="SSF52540">
    <property type="entry name" value="P-loop containing nucleoside triphosphate hydrolases"/>
    <property type="match status" value="1"/>
</dbReference>
<dbReference type="InterPro" id="IPR020849">
    <property type="entry name" value="Small_GTPase_Ras-type"/>
</dbReference>
<dbReference type="InterPro" id="IPR001806">
    <property type="entry name" value="Small_GTPase"/>
</dbReference>
<dbReference type="GO" id="GO:0005525">
    <property type="term" value="F:GTP binding"/>
    <property type="evidence" value="ECO:0007669"/>
    <property type="project" value="UniProtKB-KW"/>
</dbReference>
<evidence type="ECO:0000313" key="18">
    <source>
        <dbReference type="Proteomes" id="UP000242913"/>
    </source>
</evidence>
<evidence type="ECO:0000256" key="1">
    <source>
        <dbReference type="ARBA" id="ARBA00004236"/>
    </source>
</evidence>
<evidence type="ECO:0000256" key="5">
    <source>
        <dbReference type="ARBA" id="ARBA00022475"/>
    </source>
</evidence>
<dbReference type="Pfam" id="PF25492">
    <property type="entry name" value="DUF7911"/>
    <property type="match status" value="1"/>
</dbReference>
<keyword evidence="9" id="KW-0342">GTP-binding</keyword>
<evidence type="ECO:0000256" key="14">
    <source>
        <dbReference type="PROSITE-ProRule" id="PRU00317"/>
    </source>
</evidence>
<evidence type="ECO:0000256" key="3">
    <source>
        <dbReference type="ARBA" id="ARBA00008344"/>
    </source>
</evidence>
<evidence type="ECO:0000256" key="10">
    <source>
        <dbReference type="ARBA" id="ARBA00023136"/>
    </source>
</evidence>
<name>A0A238BYN0_9BILA</name>
<dbReference type="SMART" id="SM00025">
    <property type="entry name" value="Pumilio"/>
    <property type="match status" value="4"/>
</dbReference>
<comment type="similarity">
    <text evidence="3">Belongs to the small GTPase superfamily. Ras family.</text>
</comment>
<dbReference type="PROSITE" id="PS50302">
    <property type="entry name" value="PUM"/>
    <property type="match status" value="1"/>
</dbReference>
<dbReference type="SMART" id="SM00176">
    <property type="entry name" value="RAN"/>
    <property type="match status" value="1"/>
</dbReference>
<dbReference type="SMART" id="SM00175">
    <property type="entry name" value="RAB"/>
    <property type="match status" value="1"/>
</dbReference>
<evidence type="ECO:0000256" key="11">
    <source>
        <dbReference type="ARBA" id="ARBA00023288"/>
    </source>
</evidence>
<dbReference type="Proteomes" id="UP000242913">
    <property type="component" value="Unassembled WGS sequence"/>
</dbReference>
<reference evidence="17 18" key="1">
    <citation type="submission" date="2015-12" db="EMBL/GenBank/DDBJ databases">
        <title>Draft genome of the nematode, Onchocerca flexuosa.</title>
        <authorList>
            <person name="Mitreva M."/>
        </authorList>
    </citation>
    <scope>NUCLEOTIDE SEQUENCE [LARGE SCALE GENOMIC DNA]</scope>
    <source>
        <strain evidence="17">Red Deer</strain>
    </source>
</reference>
<dbReference type="InterPro" id="IPR057233">
    <property type="entry name" value="DUF7911"/>
</dbReference>
<dbReference type="Gene3D" id="3.40.50.300">
    <property type="entry name" value="P-loop containing nucleotide triphosphate hydrolases"/>
    <property type="match status" value="1"/>
</dbReference>
<dbReference type="Pfam" id="PF00071">
    <property type="entry name" value="Ras"/>
    <property type="match status" value="1"/>
</dbReference>
<dbReference type="CDD" id="cd04138">
    <property type="entry name" value="H_N_K_Ras_like"/>
    <property type="match status" value="1"/>
</dbReference>
<keyword evidence="11" id="KW-0449">Lipoprotein</keyword>
<dbReference type="FunFam" id="3.40.50.300:FF:000096">
    <property type="entry name" value="KRAS proto-oncogene, GTPase"/>
    <property type="match status" value="1"/>
</dbReference>
<keyword evidence="18" id="KW-1185">Reference proteome</keyword>
<evidence type="ECO:0000256" key="12">
    <source>
        <dbReference type="ARBA" id="ARBA00023289"/>
    </source>
</evidence>
<dbReference type="PRINTS" id="PR00449">
    <property type="entry name" value="RASTRNSFRMNG"/>
</dbReference>
<dbReference type="EC" id="3.6.5.2" evidence="4"/>
<dbReference type="GO" id="GO:0003925">
    <property type="term" value="F:G protein activity"/>
    <property type="evidence" value="ECO:0007669"/>
    <property type="project" value="UniProtKB-EC"/>
</dbReference>
<evidence type="ECO:0000256" key="2">
    <source>
        <dbReference type="ARBA" id="ARBA00004635"/>
    </source>
</evidence>
<feature type="compositionally biased region" description="Basic and acidic residues" evidence="15">
    <location>
        <begin position="519"/>
        <end position="532"/>
    </location>
</feature>
<evidence type="ECO:0000256" key="7">
    <source>
        <dbReference type="ARBA" id="ARBA00022741"/>
    </source>
</evidence>
<dbReference type="GO" id="GO:0005886">
    <property type="term" value="C:plasma membrane"/>
    <property type="evidence" value="ECO:0007669"/>
    <property type="project" value="UniProtKB-SubCell"/>
</dbReference>
<protein>
    <recommendedName>
        <fullName evidence="4">small monomeric GTPase</fullName>
        <ecNumber evidence="4">3.6.5.2</ecNumber>
    </recommendedName>
</protein>
<dbReference type="SUPFAM" id="SSF48371">
    <property type="entry name" value="ARM repeat"/>
    <property type="match status" value="1"/>
</dbReference>
<dbReference type="GO" id="GO:0003723">
    <property type="term" value="F:RNA binding"/>
    <property type="evidence" value="ECO:0007669"/>
    <property type="project" value="InterPro"/>
</dbReference>
<evidence type="ECO:0000256" key="9">
    <source>
        <dbReference type="ARBA" id="ARBA00023134"/>
    </source>
</evidence>
<keyword evidence="16" id="KW-0732">Signal</keyword>
<sequence length="1442" mass="166774">MILRYFLRTFYLITCNLLAVSGVRNDFLTHQTMRFFNTIRNDFLIYGITQDCQLYFVEHMNYMLIKSLKVDRNNTYCYPDLVKLHLQQGIKQISLLLIMKQAMNHICTLPIEMPSLQTVSNGQLFSYSIFTSLPYAACSRLRDNSFVLEPDLSFMDTTFSDIIYFINAKSVGFQRDIRQFRINENGNLVAMEKFSVYHPRKGSHGGTEQFNQFIVELDLKRSILYTFNRLQKNLLSECLFDLLFRPSYLLPKWIEFNHVRRKQAWLESFAVDGQLMMFTESIHNKMGTTSELYIKNLRIRNSSTRLLHLDFVGDIGVLQKQTYADLSTKNISAFDNVKQLYMQNARNTQLAISHASQKNAVLDVISPTTLTVKTTSTSTAASVEKATINGIDQFYSEIESDQSNGILDHKIWKETETPTTERSTKLSYQQWFTKDVSKDHDMKESGKKLVKNTEEMQDIILPSSNDSKIFWESNISKNDKSKQNIMIDSDDHMYGNEMENVRGTMEENEVFQFPEVNPEKEDDAIKRGEKTKTSRKTQQNSVRAVHTKAAFHVVRDYDNLRYIIGCTGVGDGGVGKSALTIQLIQNHFVEEYDPTIEDSYRKQVVIDGETCLLDILDTAGQEEYSAMRDQYMRTGEGFLLVFAVNETKSFENVTQYRDQIRRVKDSDEVPMVLVGNKCDLAQRTVESRAILDASRSLGMPAVETSAKTRMGVDDAFYTLVREIRKHKEKQCIKPRKKRKCTPFHGLRSEAGTAASDSFFVSFFLSKFKMYSKRVFQTDLCLAYSDSMQMVHLVSIQVFLVKAAIMILLGKQFEQHVSNCNILQPTWIQKLPFFQMTRKRKSGLGVAENCYGKRTGDHDSNALNYAMNNAWNSEFMKDFEKRYGHVECNEKWKKRNLEQRLNSSAPDFCEKDELAADTEEFEQSMEYPSELVEYMKQVACIIRHDPSVSGDLQKKCMEECQGSEISLCKYSEPCFLIDEIFNGCRDAAKQWMFKIMQSRKETSLHLLCMPWTCHTLETLLSSLSNALDIEIADYWVDLVLENWIQLISDRNASHFIRTLTYHLTGLRRKRSGETEKFLAKNVLSKKVQISPAAKESFKRIASMALDYASINAMLDNESVSLVLQDVIECDSVFQTGYLRKFVEVACRDPDSVLKQWKEKQASHLWDIIVQKVDEDLRQSLYHSVLEGKLFDLSLHMFANFPLQKYMLSVKSNELVINVFDELMAHFMDICAECKWRIIIVLIQMARTRDEIVIVKKLRKYFKCDSKSARSAFIPCVFTLTCRTSIQCGITGTFDIMKGQLYGSLILQELVNYEHNKTVIMSMKSLPDTTIFEMAQDKKGSFLLQAVFKSSTVSRTDKQLIARPLKLKWYELITNNVSSHVFDVLWTNDLYNIMEKEKLMDALSKTVIENHCKTLRLMCMKLDLRKFREQRKKWLKDAGIKSMK</sequence>
<comment type="catalytic activity">
    <reaction evidence="13">
        <text>GTP + H2O = GDP + phosphate + H(+)</text>
        <dbReference type="Rhea" id="RHEA:19669"/>
        <dbReference type="ChEBI" id="CHEBI:15377"/>
        <dbReference type="ChEBI" id="CHEBI:15378"/>
        <dbReference type="ChEBI" id="CHEBI:37565"/>
        <dbReference type="ChEBI" id="CHEBI:43474"/>
        <dbReference type="ChEBI" id="CHEBI:58189"/>
        <dbReference type="EC" id="3.6.5.2"/>
    </reaction>
</comment>
<dbReference type="SMART" id="SM00173">
    <property type="entry name" value="RAS"/>
    <property type="match status" value="1"/>
</dbReference>
<evidence type="ECO:0000256" key="15">
    <source>
        <dbReference type="SAM" id="MobiDB-lite"/>
    </source>
</evidence>
<evidence type="ECO:0000313" key="17">
    <source>
        <dbReference type="EMBL" id="OZC10387.1"/>
    </source>
</evidence>